<feature type="transmembrane region" description="Helical" evidence="8">
    <location>
        <begin position="290"/>
        <end position="314"/>
    </location>
</feature>
<evidence type="ECO:0000256" key="8">
    <source>
        <dbReference type="SAM" id="Phobius"/>
    </source>
</evidence>
<dbReference type="GO" id="GO:0098852">
    <property type="term" value="C:lytic vacuole membrane"/>
    <property type="evidence" value="ECO:0007669"/>
    <property type="project" value="UniProtKB-ARBA"/>
</dbReference>
<evidence type="ECO:0000256" key="4">
    <source>
        <dbReference type="ARBA" id="ARBA00023136"/>
    </source>
</evidence>
<keyword evidence="3 8" id="KW-1133">Transmembrane helix</keyword>
<evidence type="ECO:0000256" key="1">
    <source>
        <dbReference type="ARBA" id="ARBA00004141"/>
    </source>
</evidence>
<dbReference type="GO" id="GO:0015174">
    <property type="term" value="F:basic amino acid transmembrane transporter activity"/>
    <property type="evidence" value="ECO:0007669"/>
    <property type="project" value="UniProtKB-ARBA"/>
</dbReference>
<dbReference type="Proteomes" id="UP000242525">
    <property type="component" value="Unassembled WGS sequence"/>
</dbReference>
<protein>
    <submittedName>
        <fullName evidence="9">Similar to Saccharomyces cerevisiae YBR147W RTC2 Putative vacuolar membrane transporter for cationic amino acids</fullName>
    </submittedName>
</protein>
<feature type="transmembrane region" description="Helical" evidence="8">
    <location>
        <begin position="26"/>
        <end position="46"/>
    </location>
</feature>
<reference evidence="9" key="1">
    <citation type="submission" date="2014-03" db="EMBL/GenBank/DDBJ databases">
        <authorList>
            <person name="Casaregola S."/>
        </authorList>
    </citation>
    <scope>NUCLEOTIDE SEQUENCE [LARGE SCALE GENOMIC DNA]</scope>
    <source>
        <strain evidence="9">CLIB 918</strain>
    </source>
</reference>
<dbReference type="AlphaFoldDB" id="A0A0J9X6Y1"/>
<evidence type="ECO:0000256" key="7">
    <source>
        <dbReference type="SAM" id="MobiDB-lite"/>
    </source>
</evidence>
<feature type="transmembrane region" description="Helical" evidence="8">
    <location>
        <begin position="225"/>
        <end position="243"/>
    </location>
</feature>
<dbReference type="Gene3D" id="1.20.1280.290">
    <property type="match status" value="2"/>
</dbReference>
<evidence type="ECO:0000256" key="2">
    <source>
        <dbReference type="ARBA" id="ARBA00022692"/>
    </source>
</evidence>
<keyword evidence="2 8" id="KW-0812">Transmembrane</keyword>
<dbReference type="FunFam" id="1.20.1280.290:FF:000009">
    <property type="entry name" value="PQ loop repeat family protein"/>
    <property type="match status" value="1"/>
</dbReference>
<dbReference type="FunFam" id="1.20.1280.290:FF:000012">
    <property type="entry name" value="Vacuolar membrane PQ loop repeat protein"/>
    <property type="match status" value="1"/>
</dbReference>
<dbReference type="InterPro" id="IPR051415">
    <property type="entry name" value="LAAT-1"/>
</dbReference>
<comment type="similarity">
    <text evidence="5">Belongs to the laat-1 family.</text>
</comment>
<dbReference type="SMART" id="SM00679">
    <property type="entry name" value="CTNS"/>
    <property type="match status" value="2"/>
</dbReference>
<gene>
    <name evidence="9" type="ORF">BN980_GECA04s02369g</name>
</gene>
<feature type="transmembrane region" description="Helical" evidence="8">
    <location>
        <begin position="187"/>
        <end position="205"/>
    </location>
</feature>
<accession>A0A0J9X6Y1</accession>
<dbReference type="EMBL" id="CCBN010000004">
    <property type="protein sequence ID" value="CDO52975.1"/>
    <property type="molecule type" value="Genomic_DNA"/>
</dbReference>
<dbReference type="Pfam" id="PF04193">
    <property type="entry name" value="PQ-loop"/>
    <property type="match status" value="2"/>
</dbReference>
<keyword evidence="10" id="KW-1185">Reference proteome</keyword>
<evidence type="ECO:0000256" key="5">
    <source>
        <dbReference type="ARBA" id="ARBA00038039"/>
    </source>
</evidence>
<organism evidence="9 10">
    <name type="scientific">Geotrichum candidum</name>
    <name type="common">Oospora lactis</name>
    <name type="synonym">Dipodascus geotrichum</name>
    <dbReference type="NCBI Taxonomy" id="1173061"/>
    <lineage>
        <taxon>Eukaryota</taxon>
        <taxon>Fungi</taxon>
        <taxon>Dikarya</taxon>
        <taxon>Ascomycota</taxon>
        <taxon>Saccharomycotina</taxon>
        <taxon>Dipodascomycetes</taxon>
        <taxon>Dipodascales</taxon>
        <taxon>Dipodascaceae</taxon>
        <taxon>Geotrichum</taxon>
    </lineage>
</organism>
<feature type="transmembrane region" description="Helical" evidence="8">
    <location>
        <begin position="58"/>
        <end position="80"/>
    </location>
</feature>
<comment type="catalytic activity">
    <reaction evidence="6">
        <text>L-histidine(out) + L-arginine(in) = L-histidine(in) + L-arginine(out)</text>
        <dbReference type="Rhea" id="RHEA:71063"/>
        <dbReference type="ChEBI" id="CHEBI:32682"/>
        <dbReference type="ChEBI" id="CHEBI:57595"/>
    </reaction>
</comment>
<sequence length="327" mass="35948">MSYTNFIAAAGASNNATLTTPLRETLAGISSSTSLACWIVLLLPQLIEQWKLKSSEGLSAGFILIWFIGDLANLSGALWAGLLPGVILLAVWFCIADGMLISSYLYYSRKPAHKHHHHHHHHNDATAAAEEGRVETGNENQPLLADATTGSATTGTKRKSSSRRKSQRRDSLASLVAPEATNIWTSYVLPLAFVLLAGFVGYLFSSHSASNVPEKPPVADEPMKAGPEILGYLSAVLYLGARLPQIYQNHKKRSVHGLSLLFFLFSVFGNVTYAGGILLYRNDIDYVWHYLPWLLGSLGTVFEDMIIFLQFYVYSRHNSQHGSAIID</sequence>
<feature type="compositionally biased region" description="Basic residues" evidence="7">
    <location>
        <begin position="156"/>
        <end position="167"/>
    </location>
</feature>
<dbReference type="PANTHER" id="PTHR16201">
    <property type="entry name" value="SEVEN TRANSMEMBRANE PROTEIN 1-RELATED"/>
    <property type="match status" value="1"/>
</dbReference>
<proteinExistence type="inferred from homology"/>
<dbReference type="PANTHER" id="PTHR16201:SF44">
    <property type="entry name" value="SEVEN TRANSMEMBRANE PROTEIN 1"/>
    <property type="match status" value="1"/>
</dbReference>
<dbReference type="OrthoDB" id="8048523at2759"/>
<evidence type="ECO:0000256" key="6">
    <source>
        <dbReference type="ARBA" id="ARBA00050768"/>
    </source>
</evidence>
<feature type="transmembrane region" description="Helical" evidence="8">
    <location>
        <begin position="86"/>
        <end position="107"/>
    </location>
</feature>
<dbReference type="GO" id="GO:0034486">
    <property type="term" value="P:vacuolar transmembrane transport"/>
    <property type="evidence" value="ECO:0007669"/>
    <property type="project" value="UniProtKB-ARBA"/>
</dbReference>
<keyword evidence="4 8" id="KW-0472">Membrane</keyword>
<feature type="region of interest" description="Disordered" evidence="7">
    <location>
        <begin position="116"/>
        <end position="171"/>
    </location>
</feature>
<comment type="caution">
    <text evidence="9">The sequence shown here is derived from an EMBL/GenBank/DDBJ whole genome shotgun (WGS) entry which is preliminary data.</text>
</comment>
<evidence type="ECO:0000313" key="9">
    <source>
        <dbReference type="EMBL" id="CDO52975.1"/>
    </source>
</evidence>
<evidence type="ECO:0000256" key="3">
    <source>
        <dbReference type="ARBA" id="ARBA00022989"/>
    </source>
</evidence>
<name>A0A0J9X6Y1_GEOCN</name>
<comment type="subcellular location">
    <subcellularLocation>
        <location evidence="1">Membrane</location>
        <topology evidence="1">Multi-pass membrane protein</topology>
    </subcellularLocation>
</comment>
<dbReference type="InterPro" id="IPR006603">
    <property type="entry name" value="PQ-loop_rpt"/>
</dbReference>
<feature type="transmembrane region" description="Helical" evidence="8">
    <location>
        <begin position="255"/>
        <end position="278"/>
    </location>
</feature>
<evidence type="ECO:0000313" key="10">
    <source>
        <dbReference type="Proteomes" id="UP000242525"/>
    </source>
</evidence>